<dbReference type="KEGG" id="pasa:BAOM_2663"/>
<dbReference type="EMBL" id="CP026095">
    <property type="protein sequence ID" value="AZV43272.1"/>
    <property type="molecule type" value="Genomic_DNA"/>
</dbReference>
<dbReference type="RefSeq" id="WP_252282406.1">
    <property type="nucleotide sequence ID" value="NZ_CP026095.1"/>
</dbReference>
<proteinExistence type="predicted"/>
<name>A0A3Q9RNL0_9BACI</name>
<dbReference type="AlphaFoldDB" id="A0A3Q9RNL0"/>
<reference evidence="1 2" key="1">
    <citation type="submission" date="2018-01" db="EMBL/GenBank/DDBJ databases">
        <title>Bacillus asahii Genome sequencing and assembly.</title>
        <authorList>
            <person name="Jiang H."/>
            <person name="Feng Y."/>
            <person name="Zhao F."/>
            <person name="Lin X."/>
        </authorList>
    </citation>
    <scope>NUCLEOTIDE SEQUENCE [LARGE SCALE GENOMIC DNA]</scope>
    <source>
        <strain evidence="1 2">OM18</strain>
    </source>
</reference>
<gene>
    <name evidence="1" type="ORF">BAOM_2663</name>
</gene>
<protein>
    <submittedName>
        <fullName evidence="1">Uncharacterized protein</fullName>
    </submittedName>
</protein>
<sequence length="136" mass="15955">MLQTTVDLVNVEQIEAILKELVQDSYEEVKEEGLLLCMECGDVDLYITASHHELLQDAIHRNFQVDEYGKVINREKYQQLMDDLNEYFVKLHIESDYFDYYPAGTYEVNGEQRVSETDMLAPKGHFYAPFEDAKYI</sequence>
<evidence type="ECO:0000313" key="2">
    <source>
        <dbReference type="Proteomes" id="UP000283095"/>
    </source>
</evidence>
<evidence type="ECO:0000313" key="1">
    <source>
        <dbReference type="EMBL" id="AZV43272.1"/>
    </source>
</evidence>
<accession>A0A3Q9RNL0</accession>
<dbReference type="Proteomes" id="UP000283095">
    <property type="component" value="Chromosome"/>
</dbReference>
<organism evidence="1 2">
    <name type="scientific">Peribacillus asahii</name>
    <dbReference type="NCBI Taxonomy" id="228899"/>
    <lineage>
        <taxon>Bacteria</taxon>
        <taxon>Bacillati</taxon>
        <taxon>Bacillota</taxon>
        <taxon>Bacilli</taxon>
        <taxon>Bacillales</taxon>
        <taxon>Bacillaceae</taxon>
        <taxon>Peribacillus</taxon>
    </lineage>
</organism>